<dbReference type="EMBL" id="SWKV01000081">
    <property type="protein sequence ID" value="KAF3033413.1"/>
    <property type="molecule type" value="Genomic_DNA"/>
</dbReference>
<name>A0A9P5BXK6_9PLEO</name>
<evidence type="ECO:0008006" key="3">
    <source>
        <dbReference type="Google" id="ProtNLM"/>
    </source>
</evidence>
<gene>
    <name evidence="1" type="ORF">E8E12_001389</name>
</gene>
<dbReference type="OrthoDB" id="3660227at2759"/>
<organism evidence="1 2">
    <name type="scientific">Didymella heteroderae</name>
    <dbReference type="NCBI Taxonomy" id="1769908"/>
    <lineage>
        <taxon>Eukaryota</taxon>
        <taxon>Fungi</taxon>
        <taxon>Dikarya</taxon>
        <taxon>Ascomycota</taxon>
        <taxon>Pezizomycotina</taxon>
        <taxon>Dothideomycetes</taxon>
        <taxon>Pleosporomycetidae</taxon>
        <taxon>Pleosporales</taxon>
        <taxon>Pleosporineae</taxon>
        <taxon>Didymellaceae</taxon>
        <taxon>Didymella</taxon>
    </lineage>
</organism>
<evidence type="ECO:0000313" key="2">
    <source>
        <dbReference type="Proteomes" id="UP000758155"/>
    </source>
</evidence>
<dbReference type="Proteomes" id="UP000758155">
    <property type="component" value="Unassembled WGS sequence"/>
</dbReference>
<sequence length="482" mass="54664">MAPTKASLNTLPEELVLAILSDVHNLSALAKLSLTNHRLHRLGLPFLYRVFPGRNSELFLRTVAHHPALAAHTRKAVWQQERKTVPHISPLEKQHIINRLNELCVPHGTDLSAHFAKFGKNDDYWYFEVLLLFMPNVEVVQVKDSWLWDDHHYWFKSLSPFFNPLCVSRLKRVLIEGPMRIENIVPLLTLPSLKVLELTQVTVMRREGYRVFQWSVWPARRVLAERSSALEVLTLRQSYIDLDLLVPIALGIKSLKAFTYEHVPNDLADEAAAEVHRINTAALASCLNMHAHSLEHIRVRDTQPVDCLFVADYLFGAPPADANAQPVFPNLKITDIGPAGEGRPLSNVSFRNLSPPRALPASLEILRVKVAEHLEFQPGSVNSWATETSKAESDIELFLHRLASNLAHEKRFLRVEVVEWNPILGWYPNSLPALQRLYVDVGLRLESVAGEEADFYDVEPLLVDDESEEGWVVVTDLHLATK</sequence>
<evidence type="ECO:0000313" key="1">
    <source>
        <dbReference type="EMBL" id="KAF3033413.1"/>
    </source>
</evidence>
<reference evidence="1" key="1">
    <citation type="submission" date="2019-04" db="EMBL/GenBank/DDBJ databases">
        <title>Sequencing of skin fungus with MAO and IRED activity.</title>
        <authorList>
            <person name="Marsaioli A.J."/>
            <person name="Bonatto J.M.C."/>
            <person name="Reis Junior O."/>
        </authorList>
    </citation>
    <scope>NUCLEOTIDE SEQUENCE</scope>
    <source>
        <strain evidence="1">28M1</strain>
    </source>
</reference>
<protein>
    <recommendedName>
        <fullName evidence="3">F-box domain-containing protein</fullName>
    </recommendedName>
</protein>
<proteinExistence type="predicted"/>
<accession>A0A9P5BXK6</accession>
<keyword evidence="2" id="KW-1185">Reference proteome</keyword>
<comment type="caution">
    <text evidence="1">The sequence shown here is derived from an EMBL/GenBank/DDBJ whole genome shotgun (WGS) entry which is preliminary data.</text>
</comment>
<dbReference type="AlphaFoldDB" id="A0A9P5BXK6"/>